<keyword evidence="3" id="KW-1185">Reference proteome</keyword>
<evidence type="ECO:0000313" key="3">
    <source>
        <dbReference type="Proteomes" id="UP000094291"/>
    </source>
</evidence>
<feature type="transmembrane region" description="Helical" evidence="1">
    <location>
        <begin position="44"/>
        <end position="67"/>
    </location>
</feature>
<keyword evidence="1" id="KW-0472">Membrane</keyword>
<protein>
    <recommendedName>
        <fullName evidence="4">DUF2788 domain-containing protein</fullName>
    </recommendedName>
</protein>
<reference evidence="2 3" key="1">
    <citation type="submission" date="2016-08" db="EMBL/GenBank/DDBJ databases">
        <authorList>
            <person name="Seilhamer J.J."/>
        </authorList>
    </citation>
    <scope>NUCLEOTIDE SEQUENCE [LARGE SCALE GENOMIC DNA]</scope>
    <source>
        <strain evidence="2 3">PH27A</strain>
    </source>
</reference>
<gene>
    <name evidence="2" type="ORF">BFW38_09935</name>
</gene>
<dbReference type="Proteomes" id="UP000094291">
    <property type="component" value="Unassembled WGS sequence"/>
</dbReference>
<dbReference type="OrthoDB" id="5625617at2"/>
<name>A0A1E2VA13_9GAMM</name>
<sequence>MNYELNLLIDDYAMPVLIAIMIGFMVFIIWDLAKRSNAGKFGTLILFIALGLGILGFVIKSVVVTMMEGGFH</sequence>
<dbReference type="EMBL" id="MDTQ01000001">
    <property type="protein sequence ID" value="ODC03814.1"/>
    <property type="molecule type" value="Genomic_DNA"/>
</dbReference>
<dbReference type="InterPro" id="IPR021249">
    <property type="entry name" value="DUF2788"/>
</dbReference>
<proteinExistence type="predicted"/>
<accession>A0A1E2VA13</accession>
<organism evidence="2 3">
    <name type="scientific">Terasakiispira papahanaumokuakeensis</name>
    <dbReference type="NCBI Taxonomy" id="197479"/>
    <lineage>
        <taxon>Bacteria</taxon>
        <taxon>Pseudomonadati</taxon>
        <taxon>Pseudomonadota</taxon>
        <taxon>Gammaproteobacteria</taxon>
        <taxon>Oceanospirillales</taxon>
        <taxon>Terasakiispira</taxon>
    </lineage>
</organism>
<comment type="caution">
    <text evidence="2">The sequence shown here is derived from an EMBL/GenBank/DDBJ whole genome shotgun (WGS) entry which is preliminary data.</text>
</comment>
<evidence type="ECO:0000256" key="1">
    <source>
        <dbReference type="SAM" id="Phobius"/>
    </source>
</evidence>
<dbReference type="RefSeq" id="WP_068998365.1">
    <property type="nucleotide sequence ID" value="NZ_MDTQ01000001.1"/>
</dbReference>
<keyword evidence="1" id="KW-1133">Transmembrane helix</keyword>
<dbReference type="Pfam" id="PF10981">
    <property type="entry name" value="DUF2788"/>
    <property type="match status" value="1"/>
</dbReference>
<dbReference type="STRING" id="197479.BFW38_09935"/>
<dbReference type="AlphaFoldDB" id="A0A1E2VA13"/>
<evidence type="ECO:0000313" key="2">
    <source>
        <dbReference type="EMBL" id="ODC03814.1"/>
    </source>
</evidence>
<evidence type="ECO:0008006" key="4">
    <source>
        <dbReference type="Google" id="ProtNLM"/>
    </source>
</evidence>
<keyword evidence="1" id="KW-0812">Transmembrane</keyword>
<feature type="transmembrane region" description="Helical" evidence="1">
    <location>
        <begin position="12"/>
        <end position="32"/>
    </location>
</feature>